<dbReference type="FunFam" id="3.40.50.300:FF:000016">
    <property type="entry name" value="Oligopeptide ABC transporter ATP-binding component"/>
    <property type="match status" value="1"/>
</dbReference>
<proteinExistence type="inferred from homology"/>
<dbReference type="GO" id="GO:0055085">
    <property type="term" value="P:transmembrane transport"/>
    <property type="evidence" value="ECO:0007669"/>
    <property type="project" value="UniProtKB-ARBA"/>
</dbReference>
<dbReference type="GO" id="GO:0005524">
    <property type="term" value="F:ATP binding"/>
    <property type="evidence" value="ECO:0007669"/>
    <property type="project" value="UniProtKB-KW"/>
</dbReference>
<feature type="domain" description="ABC transporter" evidence="5">
    <location>
        <begin position="6"/>
        <end position="253"/>
    </location>
</feature>
<reference evidence="7" key="1">
    <citation type="submission" date="2020-02" db="EMBL/GenBank/DDBJ databases">
        <title>Genomic and physiological characterization of two novel Nitrospinaceae genera.</title>
        <authorList>
            <person name="Mueller A.J."/>
            <person name="Jung M.-Y."/>
            <person name="Strachan C.R."/>
            <person name="Herbold C.W."/>
            <person name="Kirkegaard R.H."/>
            <person name="Daims H."/>
        </authorList>
    </citation>
    <scope>NUCLEOTIDE SEQUENCE [LARGE SCALE GENOMIC DNA]</scope>
</reference>
<dbReference type="InterPro" id="IPR017871">
    <property type="entry name" value="ABC_transporter-like_CS"/>
</dbReference>
<name>A0A7T0C4T7_9BACT</name>
<evidence type="ECO:0000256" key="1">
    <source>
        <dbReference type="ARBA" id="ARBA00005417"/>
    </source>
</evidence>
<gene>
    <name evidence="6" type="ORF">G3M78_14510</name>
</gene>
<dbReference type="GO" id="GO:0016887">
    <property type="term" value="F:ATP hydrolysis activity"/>
    <property type="evidence" value="ECO:0007669"/>
    <property type="project" value="InterPro"/>
</dbReference>
<evidence type="ECO:0000256" key="4">
    <source>
        <dbReference type="ARBA" id="ARBA00022840"/>
    </source>
</evidence>
<dbReference type="GO" id="GO:0015833">
    <property type="term" value="P:peptide transport"/>
    <property type="evidence" value="ECO:0007669"/>
    <property type="project" value="InterPro"/>
</dbReference>
<sequence length="318" mass="35389">MTEPLLEVRRLCKTFYKRNNSSPDLPVRAVHEVSFHLNAGESLGLVGESGCGKSTVARSVLRLTEPDSGDVLFQGASLLSLTPEALRGFRKEMQIIFQDPFASLNPKYKIRDILTEPFAIHGIKDPEIRRKRILELLEQVGLNEQQLDRYPHEFSGGQLQRIGIARAIALEPRLIVADEPVSALDVSIQAQIINLLMDLKDSGIAFLFISHDMGVVERFCDRVAVMYLGRIVETARAGALYAEPRHPYSEALMAAVPRLDDTRAIQTEILGDLPDPAHIPSGCAFHTRCPIKEAQCERSVPELKEVAPGHWVACHLRS</sequence>
<dbReference type="PROSITE" id="PS00211">
    <property type="entry name" value="ABC_TRANSPORTER_1"/>
    <property type="match status" value="1"/>
</dbReference>
<keyword evidence="3" id="KW-0547">Nucleotide-binding</keyword>
<dbReference type="InterPro" id="IPR050319">
    <property type="entry name" value="ABC_transp_ATP-bind"/>
</dbReference>
<dbReference type="Gene3D" id="3.40.50.300">
    <property type="entry name" value="P-loop containing nucleotide triphosphate hydrolases"/>
    <property type="match status" value="1"/>
</dbReference>
<protein>
    <submittedName>
        <fullName evidence="6">ATP-binding cassette domain-containing protein</fullName>
    </submittedName>
</protein>
<dbReference type="PANTHER" id="PTHR43776:SF7">
    <property type="entry name" value="D,D-DIPEPTIDE TRANSPORT ATP-BINDING PROTEIN DDPF-RELATED"/>
    <property type="match status" value="1"/>
</dbReference>
<evidence type="ECO:0000256" key="2">
    <source>
        <dbReference type="ARBA" id="ARBA00022448"/>
    </source>
</evidence>
<organism evidence="6 7">
    <name type="scientific">Candidatus Nitrohelix vancouverensis</name>
    <dbReference type="NCBI Taxonomy" id="2705534"/>
    <lineage>
        <taxon>Bacteria</taxon>
        <taxon>Pseudomonadati</taxon>
        <taxon>Nitrospinota/Tectimicrobiota group</taxon>
        <taxon>Nitrospinota</taxon>
        <taxon>Nitrospinia</taxon>
        <taxon>Nitrospinales</taxon>
        <taxon>Nitrospinaceae</taxon>
        <taxon>Candidatus Nitrohelix</taxon>
    </lineage>
</organism>
<dbReference type="InterPro" id="IPR003439">
    <property type="entry name" value="ABC_transporter-like_ATP-bd"/>
</dbReference>
<dbReference type="PROSITE" id="PS50893">
    <property type="entry name" value="ABC_TRANSPORTER_2"/>
    <property type="match status" value="1"/>
</dbReference>
<evidence type="ECO:0000259" key="5">
    <source>
        <dbReference type="PROSITE" id="PS50893"/>
    </source>
</evidence>
<dbReference type="EMBL" id="CP048620">
    <property type="protein sequence ID" value="QPJ66546.1"/>
    <property type="molecule type" value="Genomic_DNA"/>
</dbReference>
<dbReference type="KEGG" id="nva:G3M78_14510"/>
<dbReference type="PANTHER" id="PTHR43776">
    <property type="entry name" value="TRANSPORT ATP-BINDING PROTEIN"/>
    <property type="match status" value="1"/>
</dbReference>
<dbReference type="Proteomes" id="UP000594464">
    <property type="component" value="Chromosome"/>
</dbReference>
<dbReference type="InterPro" id="IPR027417">
    <property type="entry name" value="P-loop_NTPase"/>
</dbReference>
<dbReference type="InterPro" id="IPR013563">
    <property type="entry name" value="Oligopep_ABC_C"/>
</dbReference>
<evidence type="ECO:0000313" key="7">
    <source>
        <dbReference type="Proteomes" id="UP000594464"/>
    </source>
</evidence>
<comment type="similarity">
    <text evidence="1">Belongs to the ABC transporter superfamily.</text>
</comment>
<dbReference type="SUPFAM" id="SSF52540">
    <property type="entry name" value="P-loop containing nucleoside triphosphate hydrolases"/>
    <property type="match status" value="1"/>
</dbReference>
<dbReference type="AlphaFoldDB" id="A0A7T0C4T7"/>
<dbReference type="Pfam" id="PF08352">
    <property type="entry name" value="oligo_HPY"/>
    <property type="match status" value="1"/>
</dbReference>
<evidence type="ECO:0000313" key="6">
    <source>
        <dbReference type="EMBL" id="QPJ66546.1"/>
    </source>
</evidence>
<dbReference type="CDD" id="cd03257">
    <property type="entry name" value="ABC_NikE_OppD_transporters"/>
    <property type="match status" value="1"/>
</dbReference>
<dbReference type="Pfam" id="PF00005">
    <property type="entry name" value="ABC_tran"/>
    <property type="match status" value="1"/>
</dbReference>
<dbReference type="SMART" id="SM00382">
    <property type="entry name" value="AAA"/>
    <property type="match status" value="1"/>
</dbReference>
<accession>A0A7T0C4T7</accession>
<dbReference type="InterPro" id="IPR003593">
    <property type="entry name" value="AAA+_ATPase"/>
</dbReference>
<evidence type="ECO:0000256" key="3">
    <source>
        <dbReference type="ARBA" id="ARBA00022741"/>
    </source>
</evidence>
<keyword evidence="4 6" id="KW-0067">ATP-binding</keyword>
<keyword evidence="2" id="KW-0813">Transport</keyword>
<dbReference type="NCBIfam" id="TIGR01727">
    <property type="entry name" value="oligo_HPY"/>
    <property type="match status" value="1"/>
</dbReference>